<evidence type="ECO:0000313" key="1">
    <source>
        <dbReference type="EMBL" id="ACN36033.1"/>
    </source>
</evidence>
<reference evidence="1" key="2">
    <citation type="submission" date="2012-06" db="EMBL/GenBank/DDBJ databases">
        <authorList>
            <person name="Yu Y."/>
            <person name="Currie J."/>
            <person name="Lomeli R."/>
            <person name="Angelova A."/>
            <person name="Collura K."/>
            <person name="Wissotski M."/>
            <person name="Campos D."/>
            <person name="Kudrna D."/>
            <person name="Golser W."/>
            <person name="Ashely E."/>
            <person name="Descour A."/>
            <person name="Fernandes J."/>
            <person name="Soderlund C."/>
            <person name="Walbot V."/>
        </authorList>
    </citation>
    <scope>NUCLEOTIDE SEQUENCE</scope>
    <source>
        <strain evidence="1">B73</strain>
    </source>
</reference>
<name>C0PLG7_MAIZE</name>
<dbReference type="AlphaFoldDB" id="C0PLG7"/>
<accession>C0PLG7</accession>
<protein>
    <submittedName>
        <fullName evidence="1">Uncharacterized protein</fullName>
    </submittedName>
</protein>
<proteinExistence type="evidence at transcript level"/>
<organism evidence="1">
    <name type="scientific">Zea mays</name>
    <name type="common">Maize</name>
    <dbReference type="NCBI Taxonomy" id="4577"/>
    <lineage>
        <taxon>Eukaryota</taxon>
        <taxon>Viridiplantae</taxon>
        <taxon>Streptophyta</taxon>
        <taxon>Embryophyta</taxon>
        <taxon>Tracheophyta</taxon>
        <taxon>Spermatophyta</taxon>
        <taxon>Magnoliopsida</taxon>
        <taxon>Liliopsida</taxon>
        <taxon>Poales</taxon>
        <taxon>Poaceae</taxon>
        <taxon>PACMAD clade</taxon>
        <taxon>Panicoideae</taxon>
        <taxon>Andropogonodae</taxon>
        <taxon>Andropogoneae</taxon>
        <taxon>Tripsacinae</taxon>
        <taxon>Zea</taxon>
    </lineage>
</organism>
<sequence length="58" mass="6415">MLYFNIIDYHLSLSLSSLTLRSGQVSNKGELAVLAARVHRLRKKTVCKGQAVANLSEN</sequence>
<dbReference type="EMBL" id="BT069136">
    <property type="protein sequence ID" value="ACN36033.1"/>
    <property type="molecule type" value="mRNA"/>
</dbReference>
<reference evidence="1" key="1">
    <citation type="journal article" date="2009" name="PLoS Genet.">
        <title>Sequencing, mapping, and analysis of 27,455 maize full-length cDNAs.</title>
        <authorList>
            <person name="Soderlund C."/>
            <person name="Descour A."/>
            <person name="Kudrna D."/>
            <person name="Bomhoff M."/>
            <person name="Boyd L."/>
            <person name="Currie J."/>
            <person name="Angelova A."/>
            <person name="Collura K."/>
            <person name="Wissotski M."/>
            <person name="Ashley E."/>
            <person name="Morrow D."/>
            <person name="Fernandes J."/>
            <person name="Walbot V."/>
            <person name="Yu Y."/>
        </authorList>
    </citation>
    <scope>NUCLEOTIDE SEQUENCE</scope>
    <source>
        <strain evidence="1">B73</strain>
    </source>
</reference>